<dbReference type="AlphaFoldDB" id="A0A6C0KM51"/>
<dbReference type="SUPFAM" id="SSF53474">
    <property type="entry name" value="alpha/beta-Hydrolases"/>
    <property type="match status" value="1"/>
</dbReference>
<dbReference type="EMBL" id="MN740944">
    <property type="protein sequence ID" value="QHU19075.1"/>
    <property type="molecule type" value="Genomic_DNA"/>
</dbReference>
<protein>
    <submittedName>
        <fullName evidence="1">Uncharacterized protein</fullName>
    </submittedName>
</protein>
<organism evidence="1">
    <name type="scientific">viral metagenome</name>
    <dbReference type="NCBI Taxonomy" id="1070528"/>
    <lineage>
        <taxon>unclassified sequences</taxon>
        <taxon>metagenomes</taxon>
        <taxon>organismal metagenomes</taxon>
    </lineage>
</organism>
<accession>A0A6C0KM51</accession>
<reference evidence="1" key="1">
    <citation type="journal article" date="2020" name="Nature">
        <title>Giant virus diversity and host interactions through global metagenomics.</title>
        <authorList>
            <person name="Schulz F."/>
            <person name="Roux S."/>
            <person name="Paez-Espino D."/>
            <person name="Jungbluth S."/>
            <person name="Walsh D.A."/>
            <person name="Denef V.J."/>
            <person name="McMahon K.D."/>
            <person name="Konstantinidis K.T."/>
            <person name="Eloe-Fadrosh E.A."/>
            <person name="Kyrpides N.C."/>
            <person name="Woyke T."/>
        </authorList>
    </citation>
    <scope>NUCLEOTIDE SEQUENCE</scope>
    <source>
        <strain evidence="1">GVMAG-S-3300013014-104</strain>
    </source>
</reference>
<sequence length="198" mass="23087">MKYSEVDFVRCLRESFYTSKSEILENLGYIIDNDFSNCQKLLVYYNKNVSSVIVLFFGVSLKDFNIFQIPSLVKEVNDRIKFGEIGIKKINEKYKDYNDIIFIGHSIGGHIINKNLNGTKYKCYTFNPFFVTNKPSNNIKNYRTSGDILSYNLDTEIIEIDLWNYLHNNNFDIIKFLIDSHSTTSLNENGIKIELPIE</sequence>
<dbReference type="InterPro" id="IPR029058">
    <property type="entry name" value="AB_hydrolase_fold"/>
</dbReference>
<evidence type="ECO:0000313" key="1">
    <source>
        <dbReference type="EMBL" id="QHU19075.1"/>
    </source>
</evidence>
<name>A0A6C0KM51_9ZZZZ</name>
<proteinExistence type="predicted"/>